<dbReference type="Gene3D" id="3.30.420.10">
    <property type="entry name" value="Ribonuclease H-like superfamily/Ribonuclease H"/>
    <property type="match status" value="1"/>
</dbReference>
<sequence length="180" mass="21180">MRAKIKEKDSYADLILKEEGYSIRQIAEKLGRSHSCIINIIQRYKETRSINDPHRTGRNKISNDRDVRSLVRLMKENRQASSTDLSMKWTLSNGLKASPRTVRRVHHNLNYLWRAAAKKPRLNKKQKIARKEWCKLHKNWSTDQWSHVIFSDEMNAEEDKKKVAECCVDFQVNGSMNHAF</sequence>
<dbReference type="InterPro" id="IPR002492">
    <property type="entry name" value="Transposase_Tc1-like"/>
</dbReference>
<dbReference type="InterPro" id="IPR036388">
    <property type="entry name" value="WH-like_DNA-bd_sf"/>
</dbReference>
<reference evidence="3" key="1">
    <citation type="submission" date="2025-08" db="UniProtKB">
        <authorList>
            <consortium name="RefSeq"/>
        </authorList>
    </citation>
    <scope>IDENTIFICATION</scope>
</reference>
<accession>A0ABM4DQA1</accession>
<protein>
    <submittedName>
        <fullName evidence="3">Uncharacterized protein LOC136092444</fullName>
    </submittedName>
</protein>
<feature type="domain" description="Transposase Tc1-like" evidence="1">
    <location>
        <begin position="68"/>
        <end position="139"/>
    </location>
</feature>
<evidence type="ECO:0000313" key="3">
    <source>
        <dbReference type="RefSeq" id="XP_065676761.1"/>
    </source>
</evidence>
<dbReference type="Pfam" id="PF01498">
    <property type="entry name" value="HTH_Tnp_Tc3_2"/>
    <property type="match status" value="1"/>
</dbReference>
<dbReference type="Proteomes" id="UP001652625">
    <property type="component" value="Chromosome 15"/>
</dbReference>
<proteinExistence type="predicted"/>
<dbReference type="Gene3D" id="1.10.10.10">
    <property type="entry name" value="Winged helix-like DNA-binding domain superfamily/Winged helix DNA-binding domain"/>
    <property type="match status" value="1"/>
</dbReference>
<dbReference type="SUPFAM" id="SSF46689">
    <property type="entry name" value="Homeodomain-like"/>
    <property type="match status" value="1"/>
</dbReference>
<organism evidence="2 3">
    <name type="scientific">Hydra vulgaris</name>
    <name type="common">Hydra</name>
    <name type="synonym">Hydra attenuata</name>
    <dbReference type="NCBI Taxonomy" id="6087"/>
    <lineage>
        <taxon>Eukaryota</taxon>
        <taxon>Metazoa</taxon>
        <taxon>Cnidaria</taxon>
        <taxon>Hydrozoa</taxon>
        <taxon>Hydroidolina</taxon>
        <taxon>Anthoathecata</taxon>
        <taxon>Aplanulata</taxon>
        <taxon>Hydridae</taxon>
        <taxon>Hydra</taxon>
    </lineage>
</organism>
<keyword evidence="2" id="KW-1185">Reference proteome</keyword>
<name>A0ABM4DQA1_HYDVU</name>
<dbReference type="InterPro" id="IPR009057">
    <property type="entry name" value="Homeodomain-like_sf"/>
</dbReference>
<dbReference type="Pfam" id="PF13384">
    <property type="entry name" value="HTH_23"/>
    <property type="match status" value="1"/>
</dbReference>
<gene>
    <name evidence="3" type="primary">LOC136092444</name>
</gene>
<dbReference type="GeneID" id="136092444"/>
<evidence type="ECO:0000313" key="2">
    <source>
        <dbReference type="Proteomes" id="UP001652625"/>
    </source>
</evidence>
<dbReference type="RefSeq" id="XP_065676761.1">
    <property type="nucleotide sequence ID" value="XM_065820689.1"/>
</dbReference>
<dbReference type="InterPro" id="IPR036397">
    <property type="entry name" value="RNaseH_sf"/>
</dbReference>
<evidence type="ECO:0000259" key="1">
    <source>
        <dbReference type="Pfam" id="PF01498"/>
    </source>
</evidence>